<dbReference type="GO" id="GO:0008239">
    <property type="term" value="F:dipeptidyl-peptidase activity"/>
    <property type="evidence" value="ECO:0007669"/>
    <property type="project" value="TreeGrafter"/>
</dbReference>
<dbReference type="Gene3D" id="3.40.50.1820">
    <property type="entry name" value="alpha/beta hydrolase"/>
    <property type="match status" value="1"/>
</dbReference>
<protein>
    <submittedName>
        <fullName evidence="5">Peptidase S9 prolyl oligopeptidase catalytic domain-containing protein</fullName>
    </submittedName>
    <submittedName>
        <fullName evidence="4">Peptidase_S9 domain-containing protein</fullName>
    </submittedName>
</protein>
<keyword evidence="3" id="KW-1185">Reference proteome</keyword>
<dbReference type="Pfam" id="PF00326">
    <property type="entry name" value="Peptidase_S9"/>
    <property type="match status" value="1"/>
</dbReference>
<dbReference type="Pfam" id="PF00930">
    <property type="entry name" value="DPPIV_N"/>
    <property type="match status" value="1"/>
</dbReference>
<dbReference type="WBParaSite" id="SSTP_0000045500.1">
    <property type="protein sequence ID" value="SSTP_0000045500.1"/>
    <property type="gene ID" value="SSTP_0000045500"/>
</dbReference>
<evidence type="ECO:0000259" key="1">
    <source>
        <dbReference type="Pfam" id="PF00326"/>
    </source>
</evidence>
<dbReference type="PANTHER" id="PTHR11731:SF193">
    <property type="entry name" value="DIPEPTIDYL PEPTIDASE 9"/>
    <property type="match status" value="1"/>
</dbReference>
<dbReference type="InterPro" id="IPR001375">
    <property type="entry name" value="Peptidase_S9_cat"/>
</dbReference>
<evidence type="ECO:0000259" key="2">
    <source>
        <dbReference type="Pfam" id="PF00930"/>
    </source>
</evidence>
<evidence type="ECO:0000313" key="5">
    <source>
        <dbReference type="WBParaSite" id="TCONS_00009275.p1"/>
    </source>
</evidence>
<dbReference type="InterPro" id="IPR002469">
    <property type="entry name" value="Peptidase_S9B_N"/>
</dbReference>
<dbReference type="InterPro" id="IPR050278">
    <property type="entry name" value="Serine_Prot_S9B/DPPIV"/>
</dbReference>
<dbReference type="SUPFAM" id="SSF82171">
    <property type="entry name" value="DPP6 N-terminal domain-like"/>
    <property type="match status" value="1"/>
</dbReference>
<dbReference type="AlphaFoldDB" id="A0A0K0DT93"/>
<feature type="domain" description="Peptidase S9 prolyl oligopeptidase catalytic" evidence="1">
    <location>
        <begin position="596"/>
        <end position="802"/>
    </location>
</feature>
<organism evidence="4">
    <name type="scientific">Strongyloides stercoralis</name>
    <name type="common">Threadworm</name>
    <dbReference type="NCBI Taxonomy" id="6248"/>
    <lineage>
        <taxon>Eukaryota</taxon>
        <taxon>Metazoa</taxon>
        <taxon>Ecdysozoa</taxon>
        <taxon>Nematoda</taxon>
        <taxon>Chromadorea</taxon>
        <taxon>Rhabditida</taxon>
        <taxon>Tylenchina</taxon>
        <taxon>Panagrolaimomorpha</taxon>
        <taxon>Strongyloidoidea</taxon>
        <taxon>Strongyloididae</taxon>
        <taxon>Strongyloides</taxon>
    </lineage>
</organism>
<name>A0A0K0DT93_STRER</name>
<dbReference type="InterPro" id="IPR029058">
    <property type="entry name" value="AB_hydrolase_fold"/>
</dbReference>
<dbReference type="PANTHER" id="PTHR11731">
    <property type="entry name" value="PROTEASE FAMILY S9B,C DIPEPTIDYL-PEPTIDASE IV-RELATED"/>
    <property type="match status" value="1"/>
</dbReference>
<dbReference type="STRING" id="6248.A0A0K0DT93"/>
<dbReference type="GO" id="GO:0006508">
    <property type="term" value="P:proteolysis"/>
    <property type="evidence" value="ECO:0007669"/>
    <property type="project" value="InterPro"/>
</dbReference>
<accession>A0A0K0DT93</accession>
<dbReference type="GO" id="GO:0008236">
    <property type="term" value="F:serine-type peptidase activity"/>
    <property type="evidence" value="ECO:0007669"/>
    <property type="project" value="InterPro"/>
</dbReference>
<evidence type="ECO:0000313" key="3">
    <source>
        <dbReference type="Proteomes" id="UP000035681"/>
    </source>
</evidence>
<proteinExistence type="predicted"/>
<dbReference type="SUPFAM" id="SSF53474">
    <property type="entry name" value="alpha/beta-Hydrolases"/>
    <property type="match status" value="1"/>
</dbReference>
<dbReference type="Gene3D" id="2.140.10.30">
    <property type="entry name" value="Dipeptidylpeptidase IV, N-terminal domain"/>
    <property type="match status" value="1"/>
</dbReference>
<reference evidence="4" key="1">
    <citation type="submission" date="2015-08" db="UniProtKB">
        <authorList>
            <consortium name="WormBaseParasite"/>
        </authorList>
    </citation>
    <scope>IDENTIFICATION</scope>
</reference>
<evidence type="ECO:0000313" key="4">
    <source>
        <dbReference type="WBParaSite" id="SSTP_0000045500.1"/>
    </source>
</evidence>
<feature type="domain" description="Dipeptidylpeptidase IV N-terminal" evidence="2">
    <location>
        <begin position="149"/>
        <end position="461"/>
    </location>
</feature>
<sequence length="807" mass="93017">MRFTQKTNGHYLSDDEIKSKISMIKTEAKAGMSIKLTNPRVFSNLFNGKYKNIVVGLAPGPAPDSQHIYMGYIDMKCEIKCNIELLPFSKIINASTNNKKSSETILLYERLRSTQLHGINEYHVSKDEKIMLLLAEGSVLQFDGDNIINRSEQVDKPIVRARLAPCDPRFIAMTEGKEIYVFDNEKLVYVSNSESKYIYNGVSANVIQEELERYEGFWWSPVNLHLLYEEVDERDVTTTTLPNSDDSEVTVLKYPFANTSNPISSLNLLFLEENYETGTYISYIKKITNHNLKSLWPWFEYIAKIGWTPDGKYIYLQLLDRLQTISSLVLISINAFYNFETAIFNKEIFEIVRIEGNPWINVNHNLECFYDKSKNAYGFIYGSEEKNFHHLFIKYAYIENEMLYVSEKSTNLTYENNNKFCIIKDVPIYVDQKRGNVFFVANYNEPGTHQLCYTSYVNENSPIIQITPNDRSVKYDRSTLTLDINCDLGFAVNISSITVRPKLIFFKCSDNSNGNFIIEQGPDIIHKEVISNISHFRSSNIVIPQMYKYFSKQAGHDLYGCIFLPKCINECDSIKYPVLQYVYNGPCVQLVQNNWDLTARFQILPFLNIAVVIVDGRGSANRGKDFESCIHRNLGTVEVEDQIEYLQMVNQNVANNKLDMNKVVIQGWSYGGFLSIKCLQKAPNVYLGAIAGGTVTDWFMYDTIYTERYLGLPSSEKSECHYTKSGLLNDVDKLPSEPNRLMLVHGKLDDNVHYKHIEKLITKLEEYNKPYELVPLKNERHGVKSPQNGEMLEIRCINFLSRLFFEN</sequence>
<dbReference type="Proteomes" id="UP000035681">
    <property type="component" value="Unplaced"/>
</dbReference>
<dbReference type="WBParaSite" id="TCONS_00009275.p1">
    <property type="protein sequence ID" value="TCONS_00009275.p1"/>
    <property type="gene ID" value="XLOC_007104"/>
</dbReference>